<keyword evidence="2" id="KW-0067">ATP-binding</keyword>
<dbReference type="Gene3D" id="3.30.200.20">
    <property type="entry name" value="Phosphorylase Kinase, domain 1"/>
    <property type="match status" value="1"/>
</dbReference>
<dbReference type="EC" id="2.7.11.1" evidence="4"/>
<evidence type="ECO:0000313" key="5">
    <source>
        <dbReference type="Proteomes" id="UP000238348"/>
    </source>
</evidence>
<protein>
    <submittedName>
        <fullName evidence="4">Protein kinase</fullName>
        <ecNumber evidence="4">2.7.11.1</ecNumber>
    </submittedName>
</protein>
<dbReference type="SUPFAM" id="SSF52540">
    <property type="entry name" value="P-loop containing nucleoside triphosphate hydrolases"/>
    <property type="match status" value="1"/>
</dbReference>
<gene>
    <name evidence="4" type="ORF">SOCE26_060810</name>
</gene>
<organism evidence="4 5">
    <name type="scientific">Sorangium cellulosum</name>
    <name type="common">Polyangium cellulosum</name>
    <dbReference type="NCBI Taxonomy" id="56"/>
    <lineage>
        <taxon>Bacteria</taxon>
        <taxon>Pseudomonadati</taxon>
        <taxon>Myxococcota</taxon>
        <taxon>Polyangia</taxon>
        <taxon>Polyangiales</taxon>
        <taxon>Polyangiaceae</taxon>
        <taxon>Sorangium</taxon>
    </lineage>
</organism>
<dbReference type="Gene3D" id="3.40.50.300">
    <property type="entry name" value="P-loop containing nucleotide triphosphate hydrolases"/>
    <property type="match status" value="1"/>
</dbReference>
<dbReference type="InterPro" id="IPR000719">
    <property type="entry name" value="Prot_kinase_dom"/>
</dbReference>
<evidence type="ECO:0000256" key="2">
    <source>
        <dbReference type="ARBA" id="ARBA00022840"/>
    </source>
</evidence>
<evidence type="ECO:0000313" key="4">
    <source>
        <dbReference type="EMBL" id="AUX44615.1"/>
    </source>
</evidence>
<dbReference type="PANTHER" id="PTHR16305:SF28">
    <property type="entry name" value="GUANYLATE CYCLASE DOMAIN-CONTAINING PROTEIN"/>
    <property type="match status" value="1"/>
</dbReference>
<dbReference type="GO" id="GO:0005737">
    <property type="term" value="C:cytoplasm"/>
    <property type="evidence" value="ECO:0007669"/>
    <property type="project" value="TreeGrafter"/>
</dbReference>
<keyword evidence="4" id="KW-0418">Kinase</keyword>
<dbReference type="GO" id="GO:0004016">
    <property type="term" value="F:adenylate cyclase activity"/>
    <property type="evidence" value="ECO:0007669"/>
    <property type="project" value="TreeGrafter"/>
</dbReference>
<dbReference type="Gene3D" id="1.10.510.10">
    <property type="entry name" value="Transferase(Phosphotransferase) domain 1"/>
    <property type="match status" value="1"/>
</dbReference>
<dbReference type="CDD" id="cd14014">
    <property type="entry name" value="STKc_PknB_like"/>
    <property type="match status" value="1"/>
</dbReference>
<feature type="domain" description="Protein kinase" evidence="3">
    <location>
        <begin position="11"/>
        <end position="271"/>
    </location>
</feature>
<dbReference type="Pfam" id="PF13191">
    <property type="entry name" value="AAA_16"/>
    <property type="match status" value="1"/>
</dbReference>
<dbReference type="PROSITE" id="PS00108">
    <property type="entry name" value="PROTEIN_KINASE_ST"/>
    <property type="match status" value="1"/>
</dbReference>
<keyword evidence="1" id="KW-0547">Nucleotide-binding</keyword>
<dbReference type="GO" id="GO:0005524">
    <property type="term" value="F:ATP binding"/>
    <property type="evidence" value="ECO:0007669"/>
    <property type="project" value="UniProtKB-KW"/>
</dbReference>
<dbReference type="OrthoDB" id="5476413at2"/>
<dbReference type="Pfam" id="PF00069">
    <property type="entry name" value="Pkinase"/>
    <property type="match status" value="1"/>
</dbReference>
<dbReference type="InterPro" id="IPR011009">
    <property type="entry name" value="Kinase-like_dom_sf"/>
</dbReference>
<dbReference type="Proteomes" id="UP000238348">
    <property type="component" value="Chromosome"/>
</dbReference>
<dbReference type="SUPFAM" id="SSF56112">
    <property type="entry name" value="Protein kinase-like (PK-like)"/>
    <property type="match status" value="1"/>
</dbReference>
<dbReference type="GO" id="GO:0004674">
    <property type="term" value="F:protein serine/threonine kinase activity"/>
    <property type="evidence" value="ECO:0007669"/>
    <property type="project" value="UniProtKB-EC"/>
</dbReference>
<evidence type="ECO:0000256" key="1">
    <source>
        <dbReference type="ARBA" id="ARBA00022741"/>
    </source>
</evidence>
<dbReference type="PANTHER" id="PTHR16305">
    <property type="entry name" value="TESTICULAR SOLUBLE ADENYLYL CYCLASE"/>
    <property type="match status" value="1"/>
</dbReference>
<dbReference type="PROSITE" id="PS50011">
    <property type="entry name" value="PROTEIN_KINASE_DOM"/>
    <property type="match status" value="1"/>
</dbReference>
<keyword evidence="4" id="KW-0808">Transferase</keyword>
<evidence type="ECO:0000259" key="3">
    <source>
        <dbReference type="PROSITE" id="PS50011"/>
    </source>
</evidence>
<dbReference type="SMART" id="SM00220">
    <property type="entry name" value="S_TKc"/>
    <property type="match status" value="1"/>
</dbReference>
<dbReference type="InterPro" id="IPR008271">
    <property type="entry name" value="Ser/Thr_kinase_AS"/>
</dbReference>
<dbReference type="SUPFAM" id="SSF48452">
    <property type="entry name" value="TPR-like"/>
    <property type="match status" value="1"/>
</dbReference>
<dbReference type="InterPro" id="IPR011990">
    <property type="entry name" value="TPR-like_helical_dom_sf"/>
</dbReference>
<sequence length="1293" mass="138588">MRAGNVIDGRFEIVELAGAGGMGHVFRSNDLKTGEIVALKVLQNAGSQDSGRLAREAQALATLRLPGVVRYIAHGLTDLGHPYLAMEWLTGETLSQRLARQAFSLDESLRLVHRVAITLGRVHRLGVVHRDLKPSNLLLVDGAIERVTLIDFGVVRMSGLDQELTMPGAILGTPGYMAPEQARGEAHVDARADVFALGCVLYKCISGRAPFRGARGLAVLVKVLIEEPPSLRWLSDEVPEALDELVMRMLSKAPEGRPSDGNAVAAELAALVGLPGPAGPISAVSASIPPVSAVRPPELTTGERKVMCLVLARDGGAGEGAAEVDHQDRAQALSALAARHRGQLELIEARLPLVVLSGAGATTDLAAQAARCALAVQSLLGGAPVAVVTGRAEIASRLPIGDLIDRVVQLLPMSRAPTRTAVRIDEVTAGLLGARFEVTADDGGGRWLHGTREEPDAAPHLLGRVTPCVGRERELSLIRDELARCIEESTPSVVLVTGPAGIGKSRLRHELVRGIRKDGEPVEVWLGQVDPMSAGSAFGLLAHALRRAMGLLDSDPIEERRRKVRARVERHPALDAGRVATFLGELVGAPFPDDDVQLRAARRNPMLMGDQLRLAWEDFLRAECAVQPVLLVLEDLHWGDLPTVTMVDGALRNLKDRPFMVMALGRPEVHEIFPKLWDERRGHKLRLAGISRRSSERLVRQVLGDAGSAALVATLVERADGNAFYLEEQIRAAAAGKGADLPETVLAMVQAELDALDGGARRLLRAGAIFGETFSRNGVAALVGRAEVEPLIEELEARELIVRRVVEGAEDAVEYRFRHALVREAAYGMLTESDRRLGHRLAGSWLERAGAADPMALAEHFERGGEPARAATSYLRAAEQALLGNDLGAAIDRVERGIACGAVKTTAAALRLCQAEAHLWRGEFALAERRGAEALERLTPGSAAWFSALTQLVIAASKRSNHDQVERWLHMAQATEPLSAAARPARSVCLCAGAGRLVFGGRYQLADELLDVIEQEAEEGAQEAEVLAQLHQARAYRAMASGDPGACLAGFEGALAAFEQAGDRRNACWARNNLGFCYAELGGFEGAEAALRAALSDAERMGLSDARLGVLHNLGPVLARCGQIEEARRTEEEAIATSQELGDARMEGASRTYLARILLLSGDIAGAEREAREAVAILYGAPPLRTFAYAVLGRVLLDGGHSQDALAATTEAFCLLESMGAETGESLVRLVHAEALAACGHEREARMAIASARESLLARARKISDPVWRARFLGNEPDNVATLELERKWLKGA</sequence>
<dbReference type="Gene3D" id="1.25.40.10">
    <property type="entry name" value="Tetratricopeptide repeat domain"/>
    <property type="match status" value="1"/>
</dbReference>
<accession>A0A2L0EZA5</accession>
<reference evidence="4 5" key="1">
    <citation type="submission" date="2015-09" db="EMBL/GenBank/DDBJ databases">
        <title>Sorangium comparison.</title>
        <authorList>
            <person name="Zaburannyi N."/>
            <person name="Bunk B."/>
            <person name="Overmann J."/>
            <person name="Mueller R."/>
        </authorList>
    </citation>
    <scope>NUCLEOTIDE SEQUENCE [LARGE SCALE GENOMIC DNA]</scope>
    <source>
        <strain evidence="4 5">So ce26</strain>
    </source>
</reference>
<dbReference type="EMBL" id="CP012673">
    <property type="protein sequence ID" value="AUX44615.1"/>
    <property type="molecule type" value="Genomic_DNA"/>
</dbReference>
<dbReference type="InterPro" id="IPR041664">
    <property type="entry name" value="AAA_16"/>
</dbReference>
<proteinExistence type="predicted"/>
<dbReference type="RefSeq" id="WP_104983115.1">
    <property type="nucleotide sequence ID" value="NZ_CP012673.1"/>
</dbReference>
<name>A0A2L0EZA5_SORCE</name>
<dbReference type="InterPro" id="IPR027417">
    <property type="entry name" value="P-loop_NTPase"/>
</dbReference>